<keyword evidence="5 7" id="KW-0443">Lipid metabolism</keyword>
<comment type="PTM">
    <text evidence="7">4'-phosphopantetheine is transferred from CoA to a specific serine of apo-ACP by AcpS. This modification is essential for activity because fatty acids are bound in thioester linkage to the sulfhydryl of the prosthetic group.</text>
</comment>
<keyword evidence="4 7" id="KW-0276">Fatty acid metabolism</keyword>
<dbReference type="HAMAP" id="MF_01217">
    <property type="entry name" value="Acyl_carrier"/>
    <property type="match status" value="1"/>
</dbReference>
<dbReference type="PANTHER" id="PTHR20863:SF76">
    <property type="entry name" value="CARRIER DOMAIN-CONTAINING PROTEIN"/>
    <property type="match status" value="1"/>
</dbReference>
<gene>
    <name evidence="7" type="primary">acpP</name>
    <name evidence="9" type="ORF">H8S11_07865</name>
</gene>
<dbReference type="GO" id="GO:0000035">
    <property type="term" value="F:acyl binding"/>
    <property type="evidence" value="ECO:0007669"/>
    <property type="project" value="TreeGrafter"/>
</dbReference>
<accession>A0A8J6J971</accession>
<evidence type="ECO:0000256" key="6">
    <source>
        <dbReference type="ARBA" id="ARBA00023160"/>
    </source>
</evidence>
<dbReference type="NCBIfam" id="NF002150">
    <property type="entry name" value="PRK00982.1-4"/>
    <property type="match status" value="1"/>
</dbReference>
<feature type="domain" description="Carrier" evidence="8">
    <location>
        <begin position="1"/>
        <end position="75"/>
    </location>
</feature>
<evidence type="ECO:0000256" key="4">
    <source>
        <dbReference type="ARBA" id="ARBA00022832"/>
    </source>
</evidence>
<comment type="caution">
    <text evidence="9">The sequence shown here is derived from an EMBL/GenBank/DDBJ whole genome shotgun (WGS) entry which is preliminary data.</text>
</comment>
<dbReference type="PROSITE" id="PS00012">
    <property type="entry name" value="PHOSPHOPANTETHEINE"/>
    <property type="match status" value="1"/>
</dbReference>
<evidence type="ECO:0000256" key="5">
    <source>
        <dbReference type="ARBA" id="ARBA00023098"/>
    </source>
</evidence>
<dbReference type="Proteomes" id="UP000628736">
    <property type="component" value="Unassembled WGS sequence"/>
</dbReference>
<dbReference type="RefSeq" id="WP_147570749.1">
    <property type="nucleotide sequence ID" value="NZ_JACOPO010000004.1"/>
</dbReference>
<proteinExistence type="inferred from homology"/>
<keyword evidence="2 7" id="KW-0444">Lipid biosynthesis</keyword>
<dbReference type="GO" id="GO:0000036">
    <property type="term" value="F:acyl carrier activity"/>
    <property type="evidence" value="ECO:0007669"/>
    <property type="project" value="UniProtKB-UniRule"/>
</dbReference>
<sequence length="76" mass="8144">MDFEQVRNIIAESLGCDVEQVTLEAALVDDLGADSLASVELAMALEEATGVSIDDDSLAQMKVVGDIMNYLKDHSN</sequence>
<comment type="similarity">
    <text evidence="7">Belongs to the acyl carrier protein (ACP) family.</text>
</comment>
<evidence type="ECO:0000313" key="10">
    <source>
        <dbReference type="Proteomes" id="UP000628736"/>
    </source>
</evidence>
<comment type="subcellular location">
    <subcellularLocation>
        <location evidence="7">Cytoplasm</location>
    </subcellularLocation>
</comment>
<dbReference type="InterPro" id="IPR036736">
    <property type="entry name" value="ACP-like_sf"/>
</dbReference>
<dbReference type="EMBL" id="JACOPO010000004">
    <property type="protein sequence ID" value="MBC5722727.1"/>
    <property type="molecule type" value="Genomic_DNA"/>
</dbReference>
<dbReference type="Gene3D" id="1.10.1200.10">
    <property type="entry name" value="ACP-like"/>
    <property type="match status" value="1"/>
</dbReference>
<dbReference type="InterPro" id="IPR006162">
    <property type="entry name" value="Ppantetheine_attach_site"/>
</dbReference>
<dbReference type="Pfam" id="PF00550">
    <property type="entry name" value="PP-binding"/>
    <property type="match status" value="1"/>
</dbReference>
<evidence type="ECO:0000259" key="8">
    <source>
        <dbReference type="PROSITE" id="PS50075"/>
    </source>
</evidence>
<evidence type="ECO:0000256" key="2">
    <source>
        <dbReference type="ARBA" id="ARBA00022516"/>
    </source>
</evidence>
<keyword evidence="6 7" id="KW-0275">Fatty acid biosynthesis</keyword>
<dbReference type="InterPro" id="IPR009081">
    <property type="entry name" value="PP-bd_ACP"/>
</dbReference>
<dbReference type="GO" id="GO:0009245">
    <property type="term" value="P:lipid A biosynthetic process"/>
    <property type="evidence" value="ECO:0007669"/>
    <property type="project" value="TreeGrafter"/>
</dbReference>
<evidence type="ECO:0000256" key="7">
    <source>
        <dbReference type="HAMAP-Rule" id="MF_01217"/>
    </source>
</evidence>
<dbReference type="SUPFAM" id="SSF47336">
    <property type="entry name" value="ACP-like"/>
    <property type="match status" value="1"/>
</dbReference>
<evidence type="ECO:0000256" key="1">
    <source>
        <dbReference type="ARBA" id="ARBA00022450"/>
    </source>
</evidence>
<dbReference type="GO" id="GO:0005829">
    <property type="term" value="C:cytosol"/>
    <property type="evidence" value="ECO:0007669"/>
    <property type="project" value="TreeGrafter"/>
</dbReference>
<dbReference type="InterPro" id="IPR003231">
    <property type="entry name" value="ACP"/>
</dbReference>
<keyword evidence="1 7" id="KW-0596">Phosphopantetheine</keyword>
<dbReference type="NCBIfam" id="NF002148">
    <property type="entry name" value="PRK00982.1-2"/>
    <property type="match status" value="1"/>
</dbReference>
<name>A0A8J6J971_9FIRM</name>
<dbReference type="AlphaFoldDB" id="A0A8J6J971"/>
<comment type="function">
    <text evidence="7">Carrier of the growing fatty acid chain in fatty acid biosynthesis.</text>
</comment>
<keyword evidence="10" id="KW-1185">Reference proteome</keyword>
<evidence type="ECO:0000313" key="9">
    <source>
        <dbReference type="EMBL" id="MBC5722727.1"/>
    </source>
</evidence>
<keyword evidence="7" id="KW-0963">Cytoplasm</keyword>
<dbReference type="PROSITE" id="PS50075">
    <property type="entry name" value="CARRIER"/>
    <property type="match status" value="1"/>
</dbReference>
<evidence type="ECO:0000256" key="3">
    <source>
        <dbReference type="ARBA" id="ARBA00022553"/>
    </source>
</evidence>
<keyword evidence="3 7" id="KW-0597">Phosphoprotein</keyword>
<organism evidence="9 10">
    <name type="scientific">Flintibacter hominis</name>
    <dbReference type="NCBI Taxonomy" id="2763048"/>
    <lineage>
        <taxon>Bacteria</taxon>
        <taxon>Bacillati</taxon>
        <taxon>Bacillota</taxon>
        <taxon>Clostridia</taxon>
        <taxon>Eubacteriales</taxon>
        <taxon>Flintibacter</taxon>
    </lineage>
</organism>
<dbReference type="GO" id="GO:0016020">
    <property type="term" value="C:membrane"/>
    <property type="evidence" value="ECO:0007669"/>
    <property type="project" value="GOC"/>
</dbReference>
<dbReference type="PANTHER" id="PTHR20863">
    <property type="entry name" value="ACYL CARRIER PROTEIN"/>
    <property type="match status" value="1"/>
</dbReference>
<feature type="modified residue" description="O-(pantetheine 4'-phosphoryl)serine" evidence="7">
    <location>
        <position position="35"/>
    </location>
</feature>
<comment type="pathway">
    <text evidence="7">Lipid metabolism; fatty acid biosynthesis.</text>
</comment>
<dbReference type="UniPathway" id="UPA00094"/>
<protein>
    <recommendedName>
        <fullName evidence="7">Acyl carrier protein</fullName>
        <shortName evidence="7">ACP</shortName>
    </recommendedName>
</protein>
<reference evidence="9" key="1">
    <citation type="submission" date="2020-08" db="EMBL/GenBank/DDBJ databases">
        <title>Genome public.</title>
        <authorList>
            <person name="Liu C."/>
            <person name="Sun Q."/>
        </authorList>
    </citation>
    <scope>NUCLEOTIDE SEQUENCE</scope>
    <source>
        <strain evidence="9">NSJ-23</strain>
    </source>
</reference>